<feature type="region of interest" description="Disordered" evidence="1">
    <location>
        <begin position="1"/>
        <end position="47"/>
    </location>
</feature>
<gene>
    <name evidence="2" type="ORF">SAMN04489712_102550</name>
</gene>
<dbReference type="RefSeq" id="WP_160146916.1">
    <property type="nucleotide sequence ID" value="NZ_FNVO01000002.1"/>
</dbReference>
<sequence>MRAADRRDHVLATGDVRRRTGGRRAPARSHTHPHRSDGGLPLPRVVP</sequence>
<protein>
    <submittedName>
        <fullName evidence="2">Uncharacterized protein</fullName>
    </submittedName>
</protein>
<feature type="compositionally biased region" description="Basic residues" evidence="1">
    <location>
        <begin position="19"/>
        <end position="33"/>
    </location>
</feature>
<reference evidence="3" key="1">
    <citation type="submission" date="2016-10" db="EMBL/GenBank/DDBJ databases">
        <authorList>
            <person name="Varghese N."/>
            <person name="Submissions S."/>
        </authorList>
    </citation>
    <scope>NUCLEOTIDE SEQUENCE [LARGE SCALE GENOMIC DNA]</scope>
    <source>
        <strain evidence="3">DSM 43163</strain>
    </source>
</reference>
<name>A0A1H5W1M0_9ACTN</name>
<dbReference type="EMBL" id="FNVO01000002">
    <property type="protein sequence ID" value="SEF93178.1"/>
    <property type="molecule type" value="Genomic_DNA"/>
</dbReference>
<feature type="compositionally biased region" description="Basic and acidic residues" evidence="1">
    <location>
        <begin position="1"/>
        <end position="18"/>
    </location>
</feature>
<dbReference type="AlphaFoldDB" id="A0A1H5W1M0"/>
<evidence type="ECO:0000313" key="3">
    <source>
        <dbReference type="Proteomes" id="UP000236723"/>
    </source>
</evidence>
<accession>A0A1H5W1M0</accession>
<evidence type="ECO:0000313" key="2">
    <source>
        <dbReference type="EMBL" id="SEF93178.1"/>
    </source>
</evidence>
<organism evidence="2 3">
    <name type="scientific">Thermomonospora echinospora</name>
    <dbReference type="NCBI Taxonomy" id="1992"/>
    <lineage>
        <taxon>Bacteria</taxon>
        <taxon>Bacillati</taxon>
        <taxon>Actinomycetota</taxon>
        <taxon>Actinomycetes</taxon>
        <taxon>Streptosporangiales</taxon>
        <taxon>Thermomonosporaceae</taxon>
        <taxon>Thermomonospora</taxon>
    </lineage>
</organism>
<evidence type="ECO:0000256" key="1">
    <source>
        <dbReference type="SAM" id="MobiDB-lite"/>
    </source>
</evidence>
<keyword evidence="3" id="KW-1185">Reference proteome</keyword>
<proteinExistence type="predicted"/>
<dbReference type="Proteomes" id="UP000236723">
    <property type="component" value="Unassembled WGS sequence"/>
</dbReference>